<evidence type="ECO:0000313" key="3">
    <source>
        <dbReference type="Proteomes" id="UP000033163"/>
    </source>
</evidence>
<organism evidence="2 3">
    <name type="scientific">Paenibacillus riograndensis SBR5</name>
    <dbReference type="NCBI Taxonomy" id="1073571"/>
    <lineage>
        <taxon>Bacteria</taxon>
        <taxon>Bacillati</taxon>
        <taxon>Bacillota</taxon>
        <taxon>Bacilli</taxon>
        <taxon>Bacillales</taxon>
        <taxon>Paenibacillaceae</taxon>
        <taxon>Paenibacillus</taxon>
        <taxon>Paenibacillus sonchi group</taxon>
    </lineage>
</organism>
<dbReference type="EMBL" id="LN831776">
    <property type="protein sequence ID" value="CQR55773.1"/>
    <property type="molecule type" value="Genomic_DNA"/>
</dbReference>
<dbReference type="Gene3D" id="3.40.1580.10">
    <property type="entry name" value="SMI1/KNR4-like"/>
    <property type="match status" value="1"/>
</dbReference>
<dbReference type="SUPFAM" id="SSF160631">
    <property type="entry name" value="SMI1/KNR4-like"/>
    <property type="match status" value="1"/>
</dbReference>
<dbReference type="InterPro" id="IPR018958">
    <property type="entry name" value="Knr4/Smi1-like_dom"/>
</dbReference>
<evidence type="ECO:0000259" key="1">
    <source>
        <dbReference type="SMART" id="SM00860"/>
    </source>
</evidence>
<reference evidence="3" key="1">
    <citation type="submission" date="2015-03" db="EMBL/GenBank/DDBJ databases">
        <authorList>
            <person name="Wibberg D."/>
        </authorList>
    </citation>
    <scope>NUCLEOTIDE SEQUENCE [LARGE SCALE GENOMIC DNA]</scope>
</reference>
<dbReference type="InterPro" id="IPR037883">
    <property type="entry name" value="Knr4/Smi1-like_sf"/>
</dbReference>
<dbReference type="PATRIC" id="fig|1073571.4.peg.3595"/>
<feature type="domain" description="Knr4/Smi1-like" evidence="1">
    <location>
        <begin position="22"/>
        <end position="134"/>
    </location>
</feature>
<dbReference type="AlphaFoldDB" id="A0A0E3WHS0"/>
<gene>
    <name evidence="2" type="ORF">PRIO_3370</name>
</gene>
<dbReference type="SMART" id="SM00860">
    <property type="entry name" value="SMI1_KNR4"/>
    <property type="match status" value="1"/>
</dbReference>
<dbReference type="HOGENOM" id="CLU_139788_2_0_9"/>
<evidence type="ECO:0000313" key="2">
    <source>
        <dbReference type="EMBL" id="CQR55773.1"/>
    </source>
</evidence>
<proteinExistence type="predicted"/>
<accession>A0A0E3WHS0</accession>
<dbReference type="Pfam" id="PF14567">
    <property type="entry name" value="SUKH_5"/>
    <property type="match status" value="1"/>
</dbReference>
<sequence length="146" mass="16642">MIYEKLKSLIQENFDEGDFTGGITAEEVIKIESALNVEFPQSYRWFLKNYGSGGLFGVDILGCGKSSPSVVSKTEKLRNLGMPYGYIVIEDCEEFFYCLDTTDISNGECSVISWDRISGFNGIRADNFYKFLFERLSDAKENWEED</sequence>
<name>A0A0E3WHS0_9BACL</name>
<dbReference type="Proteomes" id="UP000033163">
    <property type="component" value="Chromosome I"/>
</dbReference>
<protein>
    <recommendedName>
        <fullName evidence="1">Knr4/Smi1-like domain-containing protein</fullName>
    </recommendedName>
</protein>
<dbReference type="KEGG" id="pri:PRIO_3370"/>